<dbReference type="AlphaFoldDB" id="A0ABD5YT47"/>
<dbReference type="InterPro" id="IPR053714">
    <property type="entry name" value="Iso_Racemase_Enz_sf"/>
</dbReference>
<gene>
    <name evidence="2" type="ORF">ACFQL7_22925</name>
</gene>
<dbReference type="InterPro" id="IPR052186">
    <property type="entry name" value="Hydantoin_racemase-like"/>
</dbReference>
<evidence type="ECO:0000313" key="3">
    <source>
        <dbReference type="Proteomes" id="UP001596417"/>
    </source>
</evidence>
<organism evidence="2 3">
    <name type="scientific">Halocatena marina</name>
    <dbReference type="NCBI Taxonomy" id="2934937"/>
    <lineage>
        <taxon>Archaea</taxon>
        <taxon>Methanobacteriati</taxon>
        <taxon>Methanobacteriota</taxon>
        <taxon>Stenosarchaea group</taxon>
        <taxon>Halobacteria</taxon>
        <taxon>Halobacteriales</taxon>
        <taxon>Natronomonadaceae</taxon>
        <taxon>Halocatena</taxon>
    </lineage>
</organism>
<dbReference type="PANTHER" id="PTHR28047">
    <property type="entry name" value="PROTEIN DCG1"/>
    <property type="match status" value="1"/>
</dbReference>
<dbReference type="GeneID" id="76202062"/>
<evidence type="ECO:0000256" key="1">
    <source>
        <dbReference type="ARBA" id="ARBA00038414"/>
    </source>
</evidence>
<name>A0ABD5YT47_9EURY</name>
<dbReference type="InterPro" id="IPR015942">
    <property type="entry name" value="Asp/Glu/hydantoin_racemase"/>
</dbReference>
<dbReference type="Gene3D" id="3.40.50.12500">
    <property type="match status" value="1"/>
</dbReference>
<evidence type="ECO:0000313" key="2">
    <source>
        <dbReference type="EMBL" id="MFC7192384.1"/>
    </source>
</evidence>
<accession>A0ABD5YT47</accession>
<dbReference type="RefSeq" id="WP_248910147.1">
    <property type="nucleotide sequence ID" value="NZ_CP109980.1"/>
</dbReference>
<comment type="similarity">
    <text evidence="1">Belongs to the HyuE racemase family.</text>
</comment>
<comment type="caution">
    <text evidence="2">The sequence shown here is derived from an EMBL/GenBank/DDBJ whole genome shotgun (WGS) entry which is preliminary data.</text>
</comment>
<sequence>MSTPKIAYLVPGVGLSPEERARRERIANELSTGVVTVVQTGDFGPTSIESAVEEAWCVVGSLQTAHEIRHEFDAFVIGCFGDPGLRALRELVDVPVVGPAEATFYTAAQIADRFSWLTILDETVPMSHEQAHEYGLGERCVSVRSVDAPVESIDHKSDALVERMVTVGLQAVEEDGAEALFPGCMSLSFAQRNDEIQSRVGVPFIDPATVALEQAATWARHGICQSRRAYPEAPFKKLDGLLGDLPSTTADD</sequence>
<dbReference type="Pfam" id="PF01177">
    <property type="entry name" value="Asp_Glu_race"/>
    <property type="match status" value="1"/>
</dbReference>
<dbReference type="PANTHER" id="PTHR28047:SF5">
    <property type="entry name" value="PROTEIN DCG1"/>
    <property type="match status" value="1"/>
</dbReference>
<dbReference type="Proteomes" id="UP001596417">
    <property type="component" value="Unassembled WGS sequence"/>
</dbReference>
<reference evidence="2 3" key="1">
    <citation type="journal article" date="2019" name="Int. J. Syst. Evol. Microbiol.">
        <title>The Global Catalogue of Microorganisms (GCM) 10K type strain sequencing project: providing services to taxonomists for standard genome sequencing and annotation.</title>
        <authorList>
            <consortium name="The Broad Institute Genomics Platform"/>
            <consortium name="The Broad Institute Genome Sequencing Center for Infectious Disease"/>
            <person name="Wu L."/>
            <person name="Ma J."/>
        </authorList>
    </citation>
    <scope>NUCLEOTIDE SEQUENCE [LARGE SCALE GENOMIC DNA]</scope>
    <source>
        <strain evidence="2 3">RDMS1</strain>
    </source>
</reference>
<proteinExistence type="inferred from homology"/>
<protein>
    <submittedName>
        <fullName evidence="2">Aspartate/glutamate racemase family protein</fullName>
    </submittedName>
</protein>
<dbReference type="EMBL" id="JBHTAX010000004">
    <property type="protein sequence ID" value="MFC7192384.1"/>
    <property type="molecule type" value="Genomic_DNA"/>
</dbReference>
<keyword evidence="3" id="KW-1185">Reference proteome</keyword>